<protein>
    <recommendedName>
        <fullName evidence="1">Putative auto-transporter adhesin head GIN domain-containing protein</fullName>
    </recommendedName>
</protein>
<name>A0A1E1F4G4_9SPHN</name>
<evidence type="ECO:0000313" key="2">
    <source>
        <dbReference type="EMBL" id="BAV65414.1"/>
    </source>
</evidence>
<dbReference type="RefSeq" id="WP_066518793.1">
    <property type="nucleotide sequence ID" value="NZ_AP017655.1"/>
</dbReference>
<organism evidence="2 3">
    <name type="scientific">Sphingobium cloacae</name>
    <dbReference type="NCBI Taxonomy" id="120107"/>
    <lineage>
        <taxon>Bacteria</taxon>
        <taxon>Pseudomonadati</taxon>
        <taxon>Pseudomonadota</taxon>
        <taxon>Alphaproteobacteria</taxon>
        <taxon>Sphingomonadales</taxon>
        <taxon>Sphingomonadaceae</taxon>
        <taxon>Sphingobium</taxon>
    </lineage>
</organism>
<dbReference type="InterPro" id="IPR021255">
    <property type="entry name" value="DUF2807"/>
</dbReference>
<feature type="domain" description="Putative auto-transporter adhesin head GIN" evidence="1">
    <location>
        <begin position="43"/>
        <end position="224"/>
    </location>
</feature>
<dbReference type="AlphaFoldDB" id="A0A1E1F4G4"/>
<evidence type="ECO:0000313" key="3">
    <source>
        <dbReference type="Proteomes" id="UP000218272"/>
    </source>
</evidence>
<accession>A0A1E1F4G4</accession>
<dbReference type="OrthoDB" id="7478143at2"/>
<sequence>MQDKRHGTGPGALRALILIGAWSAAGWHVPAQAANRGYTITSFDAIRVDAPVNVIVTTGMGASARADGDQHRIDRLKVDVSGRLLSITMERARSGESGGGPVTLRLSTGQLGRIVLTGGGSVAVNRMKGLRGEIVLGGNGDVRVDSVELDQIDVALAGGGRATLNGRAGIANIRITGPGAVEAEGLSARQASISNDGAGNVALTAEVNANVRASGSGDVIVAGKAACSVDNRGTGRIGCGGKSF</sequence>
<keyword evidence="3" id="KW-1185">Reference proteome</keyword>
<reference evidence="2 3" key="1">
    <citation type="submission" date="2016-10" db="EMBL/GenBank/DDBJ databases">
        <title>Complete Genome Sequence of the Nonylphenol-Degrading Bacterium Sphingobium cloacae JCM 10874T.</title>
        <authorList>
            <person name="Ootsuka M."/>
            <person name="Nishizawa T."/>
            <person name="Ohta H."/>
        </authorList>
    </citation>
    <scope>NUCLEOTIDE SEQUENCE [LARGE SCALE GENOMIC DNA]</scope>
    <source>
        <strain evidence="2 3">JCM 10874</strain>
    </source>
</reference>
<dbReference type="Pfam" id="PF10988">
    <property type="entry name" value="DUF2807"/>
    <property type="match status" value="1"/>
</dbReference>
<dbReference type="KEGG" id="sclo:SCLO_1023740"/>
<gene>
    <name evidence="2" type="ORF">SCLO_1023740</name>
</gene>
<evidence type="ECO:0000259" key="1">
    <source>
        <dbReference type="Pfam" id="PF10988"/>
    </source>
</evidence>
<dbReference type="Proteomes" id="UP000218272">
    <property type="component" value="Chromosome SCLO_1"/>
</dbReference>
<proteinExistence type="predicted"/>
<dbReference type="EMBL" id="AP017655">
    <property type="protein sequence ID" value="BAV65414.1"/>
    <property type="molecule type" value="Genomic_DNA"/>
</dbReference>
<dbReference type="Gene3D" id="2.160.20.120">
    <property type="match status" value="1"/>
</dbReference>